<dbReference type="SUPFAM" id="SSF53633">
    <property type="entry name" value="Carbamate kinase-like"/>
    <property type="match status" value="1"/>
</dbReference>
<evidence type="ECO:0000256" key="3">
    <source>
        <dbReference type="ARBA" id="ARBA00012697"/>
    </source>
</evidence>
<dbReference type="CDD" id="cd04301">
    <property type="entry name" value="NAT_SF"/>
    <property type="match status" value="1"/>
</dbReference>
<dbReference type="Proteomes" id="UP000324585">
    <property type="component" value="Unassembled WGS sequence"/>
</dbReference>
<dbReference type="AlphaFoldDB" id="A0A5J4YZJ5"/>
<dbReference type="GO" id="GO:0004042">
    <property type="term" value="F:L-glutamate N-acetyltransferase activity"/>
    <property type="evidence" value="ECO:0007669"/>
    <property type="project" value="InterPro"/>
</dbReference>
<comment type="similarity">
    <text evidence="2">Belongs to the acetyltransferase family. ArgA subfamily.</text>
</comment>
<reference evidence="10" key="1">
    <citation type="journal article" date="2019" name="Nat. Commun.">
        <title>Expansion of phycobilisome linker gene families in mesophilic red algae.</title>
        <authorList>
            <person name="Lee J."/>
            <person name="Kim D."/>
            <person name="Bhattacharya D."/>
            <person name="Yoon H.S."/>
        </authorList>
    </citation>
    <scope>NUCLEOTIDE SEQUENCE [LARGE SCALE GENOMIC DNA]</scope>
    <source>
        <strain evidence="10">CCMP 1328</strain>
    </source>
</reference>
<dbReference type="PROSITE" id="PS51186">
    <property type="entry name" value="GNAT"/>
    <property type="match status" value="1"/>
</dbReference>
<protein>
    <recommendedName>
        <fullName evidence="3">amino-acid N-acetyltransferase</fullName>
        <ecNumber evidence="3">2.3.1.1</ecNumber>
    </recommendedName>
</protein>
<proteinExistence type="inferred from homology"/>
<comment type="caution">
    <text evidence="9">The sequence shown here is derived from an EMBL/GenBank/DDBJ whole genome shotgun (WGS) entry which is preliminary data.</text>
</comment>
<keyword evidence="10" id="KW-1185">Reference proteome</keyword>
<feature type="region of interest" description="Disordered" evidence="7">
    <location>
        <begin position="569"/>
        <end position="616"/>
    </location>
</feature>
<dbReference type="NCBIfam" id="TIGR01890">
    <property type="entry name" value="N-Ac-Glu-synth"/>
    <property type="match status" value="1"/>
</dbReference>
<feature type="region of interest" description="Disordered" evidence="7">
    <location>
        <begin position="1"/>
        <end position="42"/>
    </location>
</feature>
<evidence type="ECO:0000256" key="7">
    <source>
        <dbReference type="SAM" id="MobiDB-lite"/>
    </source>
</evidence>
<dbReference type="UniPathway" id="UPA00068">
    <property type="reaction ID" value="UER00106"/>
</dbReference>
<dbReference type="HAMAP" id="MF_01105">
    <property type="entry name" value="N_acetyl_glu_synth"/>
    <property type="match status" value="1"/>
</dbReference>
<dbReference type="GO" id="GO:0005737">
    <property type="term" value="C:cytoplasm"/>
    <property type="evidence" value="ECO:0007669"/>
    <property type="project" value="InterPro"/>
</dbReference>
<dbReference type="PANTHER" id="PTHR30602">
    <property type="entry name" value="AMINO-ACID ACETYLTRANSFERASE"/>
    <property type="match status" value="1"/>
</dbReference>
<dbReference type="OrthoDB" id="438291at2759"/>
<dbReference type="InterPro" id="IPR016181">
    <property type="entry name" value="Acyl_CoA_acyltransferase"/>
</dbReference>
<keyword evidence="5" id="KW-0012">Acyltransferase</keyword>
<dbReference type="SUPFAM" id="SSF55729">
    <property type="entry name" value="Acyl-CoA N-acyltransferases (Nat)"/>
    <property type="match status" value="1"/>
</dbReference>
<sequence length="641" mass="70972">MHPGNAGNVENQASKSIEPIPSDQDAVFSTANGNEREGYEPDHLRSSLMTLGLSNVDDLTWSRTGSLNVSDHATPNAPESTLYYDNNHFMNMRLDKVARQDFVRAFRMSSPYIISFRGSVFVIHIPGVLVDEPVFESTLADIALLSFVGIRIVLVIGTKMQVERELRRRKIPARFVNDVRITTRAVMEVVKSAAGDLLFEVESKLNRANYTSKFSSRVSVVTGSFYSAQPVGVIDGVDCGYTGSVRDVEVELVNERLRNGDLLLLSNVGVSPSGEIFNCLSEQVASEVAIQLQAEKVIYLKGQEILYDPLTGSQQANISLRQAEAFVQQNGDSIPKHFRLLLDESIRALRGGTRRAHLLNRFSDGVIPMEIFHRDGVGLMITRNVYEGLRIAGPQDVTQLFELLAPLASQGILPSFSLDGIEKEIDSFVVLQREGTIIACIQFLFSSQEFEICDDAFCSVSRIGEIRCVGVHPDYRNQGKALILLSWIERQAIARGVKLLMVSSSLASAWWFVDRGYREAEVSSLSNHKKVLKNTCRIAPIKPSESHGGSFVDRSEAALVIFRSTSKGLGSEREPAGEPNRDVMASEDDKSWVGDSLGHQHPDASQDDGGDEIDGFQTPRMYVKLLESERLVDEEDLLGRL</sequence>
<dbReference type="NCBIfam" id="NF003641">
    <property type="entry name" value="PRK05279.1"/>
    <property type="match status" value="1"/>
</dbReference>
<dbReference type="GO" id="GO:0006526">
    <property type="term" value="P:L-arginine biosynthetic process"/>
    <property type="evidence" value="ECO:0007669"/>
    <property type="project" value="UniProtKB-UniPathway"/>
</dbReference>
<dbReference type="PANTHER" id="PTHR30602:SF12">
    <property type="entry name" value="AMINO-ACID ACETYLTRANSFERASE NAGS1, CHLOROPLASTIC-RELATED"/>
    <property type="match status" value="1"/>
</dbReference>
<dbReference type="Gene3D" id="3.40.1160.10">
    <property type="entry name" value="Acetylglutamate kinase-like"/>
    <property type="match status" value="1"/>
</dbReference>
<dbReference type="EC" id="2.3.1.1" evidence="3"/>
<evidence type="ECO:0000256" key="6">
    <source>
        <dbReference type="ARBA" id="ARBA00048372"/>
    </source>
</evidence>
<evidence type="ECO:0000259" key="8">
    <source>
        <dbReference type="PROSITE" id="PS51186"/>
    </source>
</evidence>
<keyword evidence="4 9" id="KW-0808">Transferase</keyword>
<evidence type="ECO:0000313" key="10">
    <source>
        <dbReference type="Proteomes" id="UP000324585"/>
    </source>
</evidence>
<evidence type="ECO:0000256" key="2">
    <source>
        <dbReference type="ARBA" id="ARBA00009145"/>
    </source>
</evidence>
<feature type="compositionally biased region" description="Basic and acidic residues" evidence="7">
    <location>
        <begin position="570"/>
        <end position="581"/>
    </location>
</feature>
<dbReference type="Pfam" id="PF00583">
    <property type="entry name" value="Acetyltransf_1"/>
    <property type="match status" value="1"/>
</dbReference>
<dbReference type="Gene3D" id="3.40.630.30">
    <property type="match status" value="1"/>
</dbReference>
<organism evidence="9 10">
    <name type="scientific">Porphyridium purpureum</name>
    <name type="common">Red alga</name>
    <name type="synonym">Porphyridium cruentum</name>
    <dbReference type="NCBI Taxonomy" id="35688"/>
    <lineage>
        <taxon>Eukaryota</taxon>
        <taxon>Rhodophyta</taxon>
        <taxon>Bangiophyceae</taxon>
        <taxon>Porphyridiales</taxon>
        <taxon>Porphyridiaceae</taxon>
        <taxon>Porphyridium</taxon>
    </lineage>
</organism>
<comment type="pathway">
    <text evidence="1">Amino-acid biosynthesis; L-arginine biosynthesis; N(2)-acetyl-L-ornithine from L-glutamate: step 1/4.</text>
</comment>
<dbReference type="InterPro" id="IPR001048">
    <property type="entry name" value="Asp/Glu/Uridylate_kinase"/>
</dbReference>
<feature type="domain" description="N-acetyltransferase" evidence="8">
    <location>
        <begin position="387"/>
        <end position="537"/>
    </location>
</feature>
<evidence type="ECO:0000256" key="1">
    <source>
        <dbReference type="ARBA" id="ARBA00004925"/>
    </source>
</evidence>
<evidence type="ECO:0000256" key="4">
    <source>
        <dbReference type="ARBA" id="ARBA00022679"/>
    </source>
</evidence>
<name>A0A5J4YZJ5_PORPP</name>
<gene>
    <name evidence="9" type="ORF">FVE85_0274</name>
</gene>
<evidence type="ECO:0000256" key="5">
    <source>
        <dbReference type="ARBA" id="ARBA00023315"/>
    </source>
</evidence>
<dbReference type="Pfam" id="PF00696">
    <property type="entry name" value="AA_kinase"/>
    <property type="match status" value="1"/>
</dbReference>
<comment type="catalytic activity">
    <reaction evidence="6">
        <text>L-glutamate + acetyl-CoA = N-acetyl-L-glutamate + CoA + H(+)</text>
        <dbReference type="Rhea" id="RHEA:24292"/>
        <dbReference type="ChEBI" id="CHEBI:15378"/>
        <dbReference type="ChEBI" id="CHEBI:29985"/>
        <dbReference type="ChEBI" id="CHEBI:44337"/>
        <dbReference type="ChEBI" id="CHEBI:57287"/>
        <dbReference type="ChEBI" id="CHEBI:57288"/>
        <dbReference type="EC" id="2.3.1.1"/>
    </reaction>
</comment>
<dbReference type="InterPro" id="IPR036393">
    <property type="entry name" value="AceGlu_kinase-like_sf"/>
</dbReference>
<feature type="compositionally biased region" description="Acidic residues" evidence="7">
    <location>
        <begin position="605"/>
        <end position="614"/>
    </location>
</feature>
<accession>A0A5J4YZJ5</accession>
<dbReference type="InterPro" id="IPR010167">
    <property type="entry name" value="NH2A_AcTrfase"/>
</dbReference>
<dbReference type="EMBL" id="VRMN01000002">
    <property type="protein sequence ID" value="KAA8496545.1"/>
    <property type="molecule type" value="Genomic_DNA"/>
</dbReference>
<feature type="compositionally biased region" description="Basic and acidic residues" evidence="7">
    <location>
        <begin position="587"/>
        <end position="604"/>
    </location>
</feature>
<dbReference type="OMA" id="PFWGNGS"/>
<evidence type="ECO:0000313" key="9">
    <source>
        <dbReference type="EMBL" id="KAA8496545.1"/>
    </source>
</evidence>
<dbReference type="InterPro" id="IPR000182">
    <property type="entry name" value="GNAT_dom"/>
</dbReference>